<proteinExistence type="predicted"/>
<keyword evidence="1" id="KW-0472">Membrane</keyword>
<gene>
    <name evidence="2" type="ORF">DLM85_12435</name>
</gene>
<dbReference type="RefSeq" id="WP_111478423.1">
    <property type="nucleotide sequence ID" value="NZ_QHKM01000003.1"/>
</dbReference>
<keyword evidence="1" id="KW-1133">Transmembrane helix</keyword>
<sequence>MTTLAVNTPAQPRRSLWPYAIIAAFVLFAGFIGYMVRQAMRSSVDLVSKDYYEQELRHQQRINAVARTAALAEQVTVRYQPAARTLVLQLPAALARQGATGQVHFFRPADQTLDFTVPLQPDAAGRQQLSTARLRPGYWRVRLDFEAGGQPYFVEQSIVVGN</sequence>
<dbReference type="AlphaFoldDB" id="A0A328BHR0"/>
<reference evidence="3" key="1">
    <citation type="submission" date="2018-05" db="EMBL/GenBank/DDBJ databases">
        <authorList>
            <person name="Nie L."/>
        </authorList>
    </citation>
    <scope>NUCLEOTIDE SEQUENCE [LARGE SCALE GENOMIC DNA]</scope>
    <source>
        <strain evidence="3">NL</strain>
    </source>
</reference>
<name>A0A328BHR0_9BACT</name>
<dbReference type="Pfam" id="PF05751">
    <property type="entry name" value="FixH"/>
    <property type="match status" value="1"/>
</dbReference>
<accession>A0A328BHR0</accession>
<organism evidence="2 3">
    <name type="scientific">Hymenobacter edaphi</name>
    <dbReference type="NCBI Taxonomy" id="2211146"/>
    <lineage>
        <taxon>Bacteria</taxon>
        <taxon>Pseudomonadati</taxon>
        <taxon>Bacteroidota</taxon>
        <taxon>Cytophagia</taxon>
        <taxon>Cytophagales</taxon>
        <taxon>Hymenobacteraceae</taxon>
        <taxon>Hymenobacter</taxon>
    </lineage>
</organism>
<evidence type="ECO:0000313" key="2">
    <source>
        <dbReference type="EMBL" id="RAK67002.1"/>
    </source>
</evidence>
<evidence type="ECO:0000256" key="1">
    <source>
        <dbReference type="SAM" id="Phobius"/>
    </source>
</evidence>
<evidence type="ECO:0000313" key="3">
    <source>
        <dbReference type="Proteomes" id="UP000248553"/>
    </source>
</evidence>
<protein>
    <submittedName>
        <fullName evidence="2">Nitrogen fixation protein FixH</fullName>
    </submittedName>
</protein>
<dbReference type="OrthoDB" id="1493774at2"/>
<keyword evidence="3" id="KW-1185">Reference proteome</keyword>
<dbReference type="Proteomes" id="UP000248553">
    <property type="component" value="Unassembled WGS sequence"/>
</dbReference>
<feature type="transmembrane region" description="Helical" evidence="1">
    <location>
        <begin position="16"/>
        <end position="36"/>
    </location>
</feature>
<dbReference type="InterPro" id="IPR008620">
    <property type="entry name" value="FixH"/>
</dbReference>
<dbReference type="EMBL" id="QHKM01000003">
    <property type="protein sequence ID" value="RAK67002.1"/>
    <property type="molecule type" value="Genomic_DNA"/>
</dbReference>
<keyword evidence="1" id="KW-0812">Transmembrane</keyword>
<comment type="caution">
    <text evidence="2">The sequence shown here is derived from an EMBL/GenBank/DDBJ whole genome shotgun (WGS) entry which is preliminary data.</text>
</comment>